<dbReference type="PANTHER" id="PTHR21193">
    <property type="entry name" value="OXIDOREDUCTASE-LIKE DOMAIN-CONTAINING PROTEIN 1"/>
    <property type="match status" value="1"/>
</dbReference>
<feature type="compositionally biased region" description="Basic and acidic residues" evidence="1">
    <location>
        <begin position="110"/>
        <end position="134"/>
    </location>
</feature>
<feature type="domain" description="Oxidoreductase-like" evidence="2">
    <location>
        <begin position="144"/>
        <end position="177"/>
    </location>
</feature>
<feature type="region of interest" description="Disordered" evidence="1">
    <location>
        <begin position="51"/>
        <end position="78"/>
    </location>
</feature>
<evidence type="ECO:0000313" key="4">
    <source>
        <dbReference type="Proteomes" id="UP001415857"/>
    </source>
</evidence>
<gene>
    <name evidence="3" type="ORF">L1049_024304</name>
</gene>
<feature type="compositionally biased region" description="Pro residues" evidence="1">
    <location>
        <begin position="140"/>
        <end position="150"/>
    </location>
</feature>
<evidence type="ECO:0000259" key="2">
    <source>
        <dbReference type="Pfam" id="PF09791"/>
    </source>
</evidence>
<evidence type="ECO:0000313" key="3">
    <source>
        <dbReference type="EMBL" id="KAK9285119.1"/>
    </source>
</evidence>
<dbReference type="InterPro" id="IPR019180">
    <property type="entry name" value="Oxidoreductase-like_N"/>
</dbReference>
<accession>A0AAP0RVV8</accession>
<reference evidence="3 4" key="1">
    <citation type="journal article" date="2024" name="Plant J.">
        <title>Genome sequences and population genomics reveal climatic adaptation and genomic divergence between two closely related sweetgum species.</title>
        <authorList>
            <person name="Xu W.Q."/>
            <person name="Ren C.Q."/>
            <person name="Zhang X.Y."/>
            <person name="Comes H.P."/>
            <person name="Liu X.H."/>
            <person name="Li Y.G."/>
            <person name="Kettle C.J."/>
            <person name="Jalonen R."/>
            <person name="Gaisberger H."/>
            <person name="Ma Y.Z."/>
            <person name="Qiu Y.X."/>
        </authorList>
    </citation>
    <scope>NUCLEOTIDE SEQUENCE [LARGE SCALE GENOMIC DNA]</scope>
    <source>
        <strain evidence="3">Hangzhou</strain>
    </source>
</reference>
<dbReference type="EMBL" id="JBBPBK010000005">
    <property type="protein sequence ID" value="KAK9285119.1"/>
    <property type="molecule type" value="Genomic_DNA"/>
</dbReference>
<evidence type="ECO:0000256" key="1">
    <source>
        <dbReference type="SAM" id="MobiDB-lite"/>
    </source>
</evidence>
<dbReference type="InterPro" id="IPR039251">
    <property type="entry name" value="OXLD1"/>
</dbReference>
<name>A0AAP0RVV8_LIQFO</name>
<protein>
    <recommendedName>
        <fullName evidence="2">Oxidoreductase-like domain-containing protein</fullName>
    </recommendedName>
</protein>
<sequence length="181" mass="21016">MWKCAVESQREFSTRIPVITLCVEHKHHFRTVKYMERAFSHHHCLRRSEAPHTPSLAKHRSEPENVQNHVGLPTPMKSLNLRRLSPNRITIHRFQFPKLFCLNSPKKMAEQAKIKNQPHESSTENRENKKKEEEPAVTAAPPPPPPPEKPLPGDCCGSGCVRCVWDVYYEELEAYDNLYKK</sequence>
<dbReference type="Pfam" id="PF09791">
    <property type="entry name" value="Oxidored-like"/>
    <property type="match status" value="1"/>
</dbReference>
<organism evidence="3 4">
    <name type="scientific">Liquidambar formosana</name>
    <name type="common">Formosan gum</name>
    <dbReference type="NCBI Taxonomy" id="63359"/>
    <lineage>
        <taxon>Eukaryota</taxon>
        <taxon>Viridiplantae</taxon>
        <taxon>Streptophyta</taxon>
        <taxon>Embryophyta</taxon>
        <taxon>Tracheophyta</taxon>
        <taxon>Spermatophyta</taxon>
        <taxon>Magnoliopsida</taxon>
        <taxon>eudicotyledons</taxon>
        <taxon>Gunneridae</taxon>
        <taxon>Pentapetalae</taxon>
        <taxon>Saxifragales</taxon>
        <taxon>Altingiaceae</taxon>
        <taxon>Liquidambar</taxon>
    </lineage>
</organism>
<feature type="region of interest" description="Disordered" evidence="1">
    <location>
        <begin position="110"/>
        <end position="151"/>
    </location>
</feature>
<dbReference type="AlphaFoldDB" id="A0AAP0RVV8"/>
<dbReference type="PANTHER" id="PTHR21193:SF3">
    <property type="entry name" value="OXIDOREDUCTASE-LIKE DOMAIN-CONTAINING PROTEIN 1"/>
    <property type="match status" value="1"/>
</dbReference>
<dbReference type="Proteomes" id="UP001415857">
    <property type="component" value="Unassembled WGS sequence"/>
</dbReference>
<keyword evidence="4" id="KW-1185">Reference proteome</keyword>
<comment type="caution">
    <text evidence="3">The sequence shown here is derived from an EMBL/GenBank/DDBJ whole genome shotgun (WGS) entry which is preliminary data.</text>
</comment>
<proteinExistence type="predicted"/>